<evidence type="ECO:0000313" key="2">
    <source>
        <dbReference type="Proteomes" id="UP000253606"/>
    </source>
</evidence>
<organism evidence="1 2">
    <name type="scientific">Acidisarcina polymorpha</name>
    <dbReference type="NCBI Taxonomy" id="2211140"/>
    <lineage>
        <taxon>Bacteria</taxon>
        <taxon>Pseudomonadati</taxon>
        <taxon>Acidobacteriota</taxon>
        <taxon>Terriglobia</taxon>
        <taxon>Terriglobales</taxon>
        <taxon>Acidobacteriaceae</taxon>
        <taxon>Acidisarcina</taxon>
    </lineage>
</organism>
<proteinExistence type="predicted"/>
<reference evidence="1 2" key="1">
    <citation type="journal article" date="2018" name="Front. Microbiol.">
        <title>Hydrolytic Capabilities as a Key to Environmental Success: Chitinolytic and Cellulolytic Acidobacteria From Acidic Sub-arctic Soils and Boreal Peatlands.</title>
        <authorList>
            <person name="Belova S.E."/>
            <person name="Ravin N.V."/>
            <person name="Pankratov T.A."/>
            <person name="Rakitin A.L."/>
            <person name="Ivanova A.A."/>
            <person name="Beletsky A.V."/>
            <person name="Mardanov A.V."/>
            <person name="Sinninghe Damste J.S."/>
            <person name="Dedysh S.N."/>
        </authorList>
    </citation>
    <scope>NUCLEOTIDE SEQUENCE [LARGE SCALE GENOMIC DNA]</scope>
    <source>
        <strain evidence="1 2">SBC82</strain>
        <plasmid evidence="2">pacpol1</plasmid>
    </source>
</reference>
<dbReference type="KEGG" id="abas:ACPOL_6732"/>
<dbReference type="Proteomes" id="UP000253606">
    <property type="component" value="Plasmid pACPOL1"/>
</dbReference>
<protein>
    <submittedName>
        <fullName evidence="1">Uncharacterized protein</fullName>
    </submittedName>
</protein>
<gene>
    <name evidence="1" type="ORF">ACPOL_6732</name>
</gene>
<accession>A0A2Z5GB51</accession>
<name>A0A2Z5GB51_9BACT</name>
<dbReference type="EMBL" id="CP030841">
    <property type="protein sequence ID" value="AXC15944.1"/>
    <property type="molecule type" value="Genomic_DNA"/>
</dbReference>
<geneLocation type="plasmid" evidence="2">
    <name>pacpol1</name>
</geneLocation>
<sequence>MSLGARRSLSNYDRRPFILTNLLSENLCTQKTAIYTAA</sequence>
<evidence type="ECO:0000313" key="1">
    <source>
        <dbReference type="EMBL" id="AXC15944.1"/>
    </source>
</evidence>
<keyword evidence="1" id="KW-0614">Plasmid</keyword>
<dbReference type="AlphaFoldDB" id="A0A2Z5GB51"/>
<keyword evidence="2" id="KW-1185">Reference proteome</keyword>